<dbReference type="Pfam" id="PF00227">
    <property type="entry name" value="Proteasome"/>
    <property type="match status" value="1"/>
</dbReference>
<keyword evidence="2 3" id="KW-0647">Proteasome</keyword>
<comment type="caution">
    <text evidence="6">The sequence shown here is derived from an EMBL/GenBank/DDBJ whole genome shotgun (WGS) entry which is preliminary data.</text>
</comment>
<dbReference type="GO" id="GO:0005634">
    <property type="term" value="C:nucleus"/>
    <property type="evidence" value="ECO:0007669"/>
    <property type="project" value="UniProtKB-SubCell"/>
</dbReference>
<dbReference type="Pfam" id="PF10584">
    <property type="entry name" value="Proteasome_A_N"/>
    <property type="match status" value="1"/>
</dbReference>
<dbReference type="InterPro" id="IPR029055">
    <property type="entry name" value="Ntn_hydrolases_N"/>
</dbReference>
<protein>
    <recommendedName>
        <fullName evidence="4">Proteasome subunit alpha type</fullName>
    </recommendedName>
</protein>
<dbReference type="InterPro" id="IPR023332">
    <property type="entry name" value="Proteasome_alpha-type"/>
</dbReference>
<dbReference type="GO" id="GO:0019773">
    <property type="term" value="C:proteasome core complex, alpha-subunit complex"/>
    <property type="evidence" value="ECO:0007669"/>
    <property type="project" value="UniProtKB-UniRule"/>
</dbReference>
<organism evidence="6 7">
    <name type="scientific">Heterodera trifolii</name>
    <dbReference type="NCBI Taxonomy" id="157864"/>
    <lineage>
        <taxon>Eukaryota</taxon>
        <taxon>Metazoa</taxon>
        <taxon>Ecdysozoa</taxon>
        <taxon>Nematoda</taxon>
        <taxon>Chromadorea</taxon>
        <taxon>Rhabditida</taxon>
        <taxon>Tylenchina</taxon>
        <taxon>Tylenchomorpha</taxon>
        <taxon>Tylenchoidea</taxon>
        <taxon>Heteroderidae</taxon>
        <taxon>Heteroderinae</taxon>
        <taxon>Heterodera</taxon>
    </lineage>
</organism>
<comment type="subunit">
    <text evidence="4">The 20S proteasome core is composed of 28 subunits that are arranged in four stacked rings, resulting in a barrel-shaped structure. The two end rings are each formed by seven alpha subunits, and the two central rings are each formed by seven beta subunits.</text>
</comment>
<dbReference type="GO" id="GO:0005737">
    <property type="term" value="C:cytoplasm"/>
    <property type="evidence" value="ECO:0007669"/>
    <property type="project" value="UniProtKB-SubCell"/>
</dbReference>
<dbReference type="SMART" id="SM00948">
    <property type="entry name" value="Proteasome_A_N"/>
    <property type="match status" value="1"/>
</dbReference>
<dbReference type="InterPro" id="IPR001353">
    <property type="entry name" value="Proteasome_sua/b"/>
</dbReference>
<evidence type="ECO:0000313" key="6">
    <source>
        <dbReference type="EMBL" id="KAL3091095.1"/>
    </source>
</evidence>
<evidence type="ECO:0000256" key="3">
    <source>
        <dbReference type="PROSITE-ProRule" id="PRU00808"/>
    </source>
</evidence>
<evidence type="ECO:0000256" key="2">
    <source>
        <dbReference type="ARBA" id="ARBA00022942"/>
    </source>
</evidence>
<dbReference type="Proteomes" id="UP001620626">
    <property type="component" value="Unassembled WGS sequence"/>
</dbReference>
<keyword evidence="4" id="KW-0539">Nucleus</keyword>
<name>A0ABD2JKE4_9BILA</name>
<gene>
    <name evidence="6" type="ORF">niasHT_027855</name>
</gene>
<reference evidence="6 7" key="1">
    <citation type="submission" date="2024-10" db="EMBL/GenBank/DDBJ databases">
        <authorList>
            <person name="Kim D."/>
        </authorList>
    </citation>
    <scope>NUCLEOTIDE SEQUENCE [LARGE SCALE GENOMIC DNA]</scope>
    <source>
        <strain evidence="6">BH-2024</strain>
    </source>
</reference>
<feature type="domain" description="Proteasome alpha-type subunits" evidence="5">
    <location>
        <begin position="8"/>
        <end position="30"/>
    </location>
</feature>
<dbReference type="AlphaFoldDB" id="A0ABD2JKE4"/>
<evidence type="ECO:0000256" key="4">
    <source>
        <dbReference type="RuleBase" id="RU000551"/>
    </source>
</evidence>
<dbReference type="EMBL" id="JBICBT010000950">
    <property type="protein sequence ID" value="KAL3091095.1"/>
    <property type="molecule type" value="Genomic_DNA"/>
</dbReference>
<dbReference type="PANTHER" id="PTHR11599">
    <property type="entry name" value="PROTEASOME SUBUNIT ALPHA/BETA"/>
    <property type="match status" value="1"/>
</dbReference>
<comment type="similarity">
    <text evidence="3 4">Belongs to the peptidase T1A family.</text>
</comment>
<evidence type="ECO:0000256" key="1">
    <source>
        <dbReference type="ARBA" id="ARBA00002000"/>
    </source>
</evidence>
<proteinExistence type="inferred from homology"/>
<dbReference type="Gene3D" id="3.60.20.10">
    <property type="entry name" value="Glutamine Phosphoribosylpyrophosphate, subunit 1, domain 1"/>
    <property type="match status" value="1"/>
</dbReference>
<comment type="function">
    <text evidence="1">The proteasome is a multicatalytic proteinase complex which is characterized by its ability to cleave peptides with Arg, Phe, Tyr, Leu, and Glu adjacent to the leaving group at neutral or slightly basic pH. The proteasome has an ATP-dependent proteolytic activity.</text>
</comment>
<dbReference type="PROSITE" id="PS00388">
    <property type="entry name" value="PROTEASOME_ALPHA_1"/>
    <property type="match status" value="1"/>
</dbReference>
<dbReference type="PROSITE" id="PS51475">
    <property type="entry name" value="PROTEASOME_ALPHA_2"/>
    <property type="match status" value="1"/>
</dbReference>
<keyword evidence="4" id="KW-0963">Cytoplasm</keyword>
<dbReference type="InterPro" id="IPR050115">
    <property type="entry name" value="Proteasome_alpha"/>
</dbReference>
<comment type="subcellular location">
    <subcellularLocation>
        <location evidence="4">Cytoplasm</location>
    </subcellularLocation>
    <subcellularLocation>
        <location evidence="4">Nucleus</location>
    </subcellularLocation>
</comment>
<dbReference type="InterPro" id="IPR000426">
    <property type="entry name" value="Proteasome_asu_N"/>
</dbReference>
<sequence length="250" mass="27137">MSSIGTGYDLAASTFSPEGRIFQVEYAAKAVDSSVTVIALGSKKGVLVAVDLPQPSKLTLQEANTRIFKVTDNIGMIGSGLHQDLNAVLDYAKDEAKSFLKDHLQPVAVKKLAKSVGERVHIFTLGISRPYGVSVFFVQWDKKLGSSIFCVEPSGQCLKYSAWVIGKNAQAAKTEIEKVKSRDGLDKVQLAKSAMHALLAVRDDGATGQRVEMAWVGEDSDGLFTVIPKESIDKWEVTVQAEINSMEQDD</sequence>
<accession>A0ABD2JKE4</accession>
<keyword evidence="7" id="KW-1185">Reference proteome</keyword>
<evidence type="ECO:0000259" key="5">
    <source>
        <dbReference type="PROSITE" id="PS00388"/>
    </source>
</evidence>
<dbReference type="SUPFAM" id="SSF56235">
    <property type="entry name" value="N-terminal nucleophile aminohydrolases (Ntn hydrolases)"/>
    <property type="match status" value="1"/>
</dbReference>
<evidence type="ECO:0000313" key="7">
    <source>
        <dbReference type="Proteomes" id="UP001620626"/>
    </source>
</evidence>